<keyword evidence="10" id="KW-1185">Reference proteome</keyword>
<feature type="transmembrane region" description="Helical" evidence="8">
    <location>
        <begin position="229"/>
        <end position="251"/>
    </location>
</feature>
<feature type="transmembrane region" description="Helical" evidence="8">
    <location>
        <begin position="257"/>
        <end position="276"/>
    </location>
</feature>
<evidence type="ECO:0000313" key="10">
    <source>
        <dbReference type="Proteomes" id="UP000464507"/>
    </source>
</evidence>
<feature type="transmembrane region" description="Helical" evidence="8">
    <location>
        <begin position="62"/>
        <end position="82"/>
    </location>
</feature>
<organism evidence="9 10">
    <name type="scientific">Marisediminicola antarctica</name>
    <dbReference type="NCBI Taxonomy" id="674079"/>
    <lineage>
        <taxon>Bacteria</taxon>
        <taxon>Bacillati</taxon>
        <taxon>Actinomycetota</taxon>
        <taxon>Actinomycetes</taxon>
        <taxon>Micrococcales</taxon>
        <taxon>Microbacteriaceae</taxon>
        <taxon>Marisediminicola</taxon>
    </lineage>
</organism>
<dbReference type="PANTHER" id="PTHR21716:SF53">
    <property type="entry name" value="PERMEASE PERM-RELATED"/>
    <property type="match status" value="1"/>
</dbReference>
<evidence type="ECO:0000256" key="4">
    <source>
        <dbReference type="ARBA" id="ARBA00022475"/>
    </source>
</evidence>
<reference evidence="9 10" key="1">
    <citation type="submission" date="2016-09" db="EMBL/GenBank/DDBJ databases">
        <title>Complete genome sequence of microbes from the polar regions.</title>
        <authorList>
            <person name="Liao L."/>
            <person name="Chen B."/>
        </authorList>
    </citation>
    <scope>NUCLEOTIDE SEQUENCE [LARGE SCALE GENOMIC DNA]</scope>
    <source>
        <strain evidence="9 10">ZS314</strain>
    </source>
</reference>
<evidence type="ECO:0000313" key="9">
    <source>
        <dbReference type="EMBL" id="QHO68756.1"/>
    </source>
</evidence>
<keyword evidence="7 8" id="KW-0472">Membrane</keyword>
<dbReference type="GO" id="GO:0005886">
    <property type="term" value="C:plasma membrane"/>
    <property type="evidence" value="ECO:0007669"/>
    <property type="project" value="UniProtKB-SubCell"/>
</dbReference>
<feature type="transmembrane region" description="Helical" evidence="8">
    <location>
        <begin position="168"/>
        <end position="192"/>
    </location>
</feature>
<dbReference type="GO" id="GO:0055085">
    <property type="term" value="P:transmembrane transport"/>
    <property type="evidence" value="ECO:0007669"/>
    <property type="project" value="TreeGrafter"/>
</dbReference>
<feature type="transmembrane region" description="Helical" evidence="8">
    <location>
        <begin position="283"/>
        <end position="304"/>
    </location>
</feature>
<dbReference type="AlphaFoldDB" id="A0A7L5AFN2"/>
<dbReference type="InterPro" id="IPR002549">
    <property type="entry name" value="AI-2E-like"/>
</dbReference>
<evidence type="ECO:0000256" key="5">
    <source>
        <dbReference type="ARBA" id="ARBA00022692"/>
    </source>
</evidence>
<dbReference type="KEGG" id="mant:BHD05_02980"/>
<keyword evidence="6 8" id="KW-1133">Transmembrane helix</keyword>
<feature type="transmembrane region" description="Helical" evidence="8">
    <location>
        <begin position="35"/>
        <end position="56"/>
    </location>
</feature>
<keyword evidence="5 8" id="KW-0812">Transmembrane</keyword>
<comment type="subcellular location">
    <subcellularLocation>
        <location evidence="1">Cell membrane</location>
        <topology evidence="1">Multi-pass membrane protein</topology>
    </subcellularLocation>
</comment>
<comment type="similarity">
    <text evidence="2">Belongs to the autoinducer-2 exporter (AI-2E) (TC 2.A.86) family.</text>
</comment>
<dbReference type="RefSeq" id="WP_236966624.1">
    <property type="nucleotide sequence ID" value="NZ_CP017146.1"/>
</dbReference>
<evidence type="ECO:0000256" key="1">
    <source>
        <dbReference type="ARBA" id="ARBA00004651"/>
    </source>
</evidence>
<evidence type="ECO:0000256" key="2">
    <source>
        <dbReference type="ARBA" id="ARBA00009773"/>
    </source>
</evidence>
<evidence type="ECO:0000256" key="7">
    <source>
        <dbReference type="ARBA" id="ARBA00023136"/>
    </source>
</evidence>
<gene>
    <name evidence="9" type="ORF">BHD05_02980</name>
</gene>
<feature type="transmembrane region" description="Helical" evidence="8">
    <location>
        <begin position="89"/>
        <end position="114"/>
    </location>
</feature>
<proteinExistence type="inferred from homology"/>
<protein>
    <submittedName>
        <fullName evidence="9">AI-2E family transporter</fullName>
    </submittedName>
</protein>
<accession>A0A7L5AFN2</accession>
<feature type="transmembrane region" description="Helical" evidence="8">
    <location>
        <begin position="324"/>
        <end position="357"/>
    </location>
</feature>
<keyword evidence="4" id="KW-1003">Cell membrane</keyword>
<evidence type="ECO:0000256" key="8">
    <source>
        <dbReference type="SAM" id="Phobius"/>
    </source>
</evidence>
<evidence type="ECO:0000256" key="6">
    <source>
        <dbReference type="ARBA" id="ARBA00022989"/>
    </source>
</evidence>
<dbReference type="Pfam" id="PF01594">
    <property type="entry name" value="AI-2E_transport"/>
    <property type="match status" value="1"/>
</dbReference>
<name>A0A7L5AFN2_9MICO</name>
<evidence type="ECO:0000256" key="3">
    <source>
        <dbReference type="ARBA" id="ARBA00022448"/>
    </source>
</evidence>
<dbReference type="EMBL" id="CP017146">
    <property type="protein sequence ID" value="QHO68756.1"/>
    <property type="molecule type" value="Genomic_DNA"/>
</dbReference>
<sequence>MFKKSRSTQIEDPADADARTSMPTKLWSDSLGRSAIRSAQVLLLLALAVAAVYSFIQLKLVVIPVIIALILASALTPLVSLLEKWMSRTLAAIIALLLGVSAFGGIVTVAVVGVQSQFDELVQSVSTGIDEIIAFVENGPLPINQQQIDDARAAIIDFATSSQFGSGALAGVTTVIEVITGIVLGLFVLFFFTKDGPMIWSFLIKPLSPVKHVKADRAGSRAVETLGGYVRGTAIVAFVDAFFIGLALVILQVPLALPLAVIVFIGAFIPIVGATLSGVIAALVALVTVDVTAAIWVLVVVIAVNQLEGNLLQPVVLGKSIKLYALVVLLALTAGTILGGIVGTLLSVPIAAVTWAIIKSWNEPLTATELSHVRERKSASDAKRGSRALDAR</sequence>
<dbReference type="Proteomes" id="UP000464507">
    <property type="component" value="Chromosome"/>
</dbReference>
<keyword evidence="3" id="KW-0813">Transport</keyword>
<dbReference type="PANTHER" id="PTHR21716">
    <property type="entry name" value="TRANSMEMBRANE PROTEIN"/>
    <property type="match status" value="1"/>
</dbReference>